<evidence type="ECO:0000256" key="3">
    <source>
        <dbReference type="ARBA" id="ARBA00023125"/>
    </source>
</evidence>
<accession>A0A2N9L3L5</accession>
<dbReference type="EMBL" id="OKRB01000013">
    <property type="protein sequence ID" value="SPE17733.1"/>
    <property type="molecule type" value="Genomic_DNA"/>
</dbReference>
<evidence type="ECO:0000256" key="4">
    <source>
        <dbReference type="ARBA" id="ARBA00023163"/>
    </source>
</evidence>
<dbReference type="SMART" id="SM00422">
    <property type="entry name" value="HTH_MERR"/>
    <property type="match status" value="1"/>
</dbReference>
<dbReference type="InterPro" id="IPR000551">
    <property type="entry name" value="MerR-type_HTH_dom"/>
</dbReference>
<proteinExistence type="predicted"/>
<dbReference type="Pfam" id="PF13411">
    <property type="entry name" value="MerR_1"/>
    <property type="match status" value="1"/>
</dbReference>
<protein>
    <submittedName>
        <fullName evidence="6">Transcriptional regulator, MerR family</fullName>
    </submittedName>
</protein>
<dbReference type="SUPFAM" id="SSF46955">
    <property type="entry name" value="Putative DNA-binding domain"/>
    <property type="match status" value="1"/>
</dbReference>
<keyword evidence="3" id="KW-0238">DNA-binding</keyword>
<name>A0A2N9L3L5_9BACT</name>
<dbReference type="Gene3D" id="1.10.1660.10">
    <property type="match status" value="1"/>
</dbReference>
<dbReference type="OrthoDB" id="9777497at2"/>
<dbReference type="GO" id="GO:0003677">
    <property type="term" value="F:DNA binding"/>
    <property type="evidence" value="ECO:0007669"/>
    <property type="project" value="UniProtKB-KW"/>
</dbReference>
<dbReference type="Proteomes" id="UP000239735">
    <property type="component" value="Unassembled WGS sequence"/>
</dbReference>
<evidence type="ECO:0000313" key="7">
    <source>
        <dbReference type="Proteomes" id="UP000239735"/>
    </source>
</evidence>
<feature type="domain" description="HTH merR-type" evidence="5">
    <location>
        <begin position="1"/>
        <end position="70"/>
    </location>
</feature>
<reference evidence="7" key="1">
    <citation type="submission" date="2018-02" db="EMBL/GenBank/DDBJ databases">
        <authorList>
            <person name="Hausmann B."/>
        </authorList>
    </citation>
    <scope>NUCLEOTIDE SEQUENCE [LARGE SCALE GENOMIC DNA]</scope>
    <source>
        <strain evidence="7">Peat soil MAG SbA5</strain>
    </source>
</reference>
<gene>
    <name evidence="6" type="ORF">SBA5_110093</name>
</gene>
<organism evidence="6 7">
    <name type="scientific">Candidatus Sulfuritelmatomonas gaucii</name>
    <dbReference type="NCBI Taxonomy" id="2043161"/>
    <lineage>
        <taxon>Bacteria</taxon>
        <taxon>Pseudomonadati</taxon>
        <taxon>Acidobacteriota</taxon>
        <taxon>Terriglobia</taxon>
        <taxon>Terriglobales</taxon>
        <taxon>Acidobacteriaceae</taxon>
        <taxon>Candidatus Sulfuritelmatomonas</taxon>
    </lineage>
</organism>
<dbReference type="InterPro" id="IPR047057">
    <property type="entry name" value="MerR_fam"/>
</dbReference>
<dbReference type="GO" id="GO:0003700">
    <property type="term" value="F:DNA-binding transcription factor activity"/>
    <property type="evidence" value="ECO:0007669"/>
    <property type="project" value="InterPro"/>
</dbReference>
<evidence type="ECO:0000259" key="5">
    <source>
        <dbReference type="PROSITE" id="PS50937"/>
    </source>
</evidence>
<evidence type="ECO:0000256" key="2">
    <source>
        <dbReference type="ARBA" id="ARBA00023015"/>
    </source>
</evidence>
<dbReference type="InterPro" id="IPR009061">
    <property type="entry name" value="DNA-bd_dom_put_sf"/>
</dbReference>
<dbReference type="AlphaFoldDB" id="A0A2N9L3L5"/>
<keyword evidence="4" id="KW-0804">Transcription</keyword>
<evidence type="ECO:0000313" key="6">
    <source>
        <dbReference type="EMBL" id="SPE17733.1"/>
    </source>
</evidence>
<dbReference type="PROSITE" id="PS50937">
    <property type="entry name" value="HTH_MERR_2"/>
    <property type="match status" value="1"/>
</dbReference>
<evidence type="ECO:0000256" key="1">
    <source>
        <dbReference type="ARBA" id="ARBA00022491"/>
    </source>
</evidence>
<sequence>MFTVTKLARRCGLSRTALLYYESIGLMTSPLRSVGNYRCYGEADLRRLLQIRAYRDAGLKLEDIRALLGANADSRASDAAKVLRKRLIELDAEIRTLREHQHAIFKLLEHKMLGKAKMITKEKWVSIMQGCGFSKEQMHRWHAEFERSAPEEHQEFLEFLHIPPEEIKSIRKQSRSGA</sequence>
<keyword evidence="2" id="KW-0805">Transcription regulation</keyword>
<dbReference type="PRINTS" id="PR00040">
    <property type="entry name" value="HTHMERR"/>
</dbReference>
<dbReference type="PANTHER" id="PTHR30204">
    <property type="entry name" value="REDOX-CYCLING DRUG-SENSING TRANSCRIPTIONAL ACTIVATOR SOXR"/>
    <property type="match status" value="1"/>
</dbReference>
<dbReference type="PANTHER" id="PTHR30204:SF69">
    <property type="entry name" value="MERR-FAMILY TRANSCRIPTIONAL REGULATOR"/>
    <property type="match status" value="1"/>
</dbReference>
<keyword evidence="1" id="KW-0678">Repressor</keyword>